<dbReference type="Proteomes" id="UP000249524">
    <property type="component" value="Unassembled WGS sequence"/>
</dbReference>
<feature type="domain" description="Dienelactone hydrolase" evidence="1">
    <location>
        <begin position="16"/>
        <end position="218"/>
    </location>
</feature>
<accession>A0A328BBW1</accession>
<name>A0A328BBW1_9CAUL</name>
<dbReference type="InterPro" id="IPR002925">
    <property type="entry name" value="Dienelactn_hydro"/>
</dbReference>
<gene>
    <name evidence="2" type="ORF">DJ019_13695</name>
</gene>
<keyword evidence="3" id="KW-1185">Reference proteome</keyword>
<dbReference type="AlphaFoldDB" id="A0A328BBW1"/>
<evidence type="ECO:0000259" key="1">
    <source>
        <dbReference type="Pfam" id="PF01738"/>
    </source>
</evidence>
<dbReference type="EMBL" id="QFYS01000006">
    <property type="protein sequence ID" value="RAK64229.1"/>
    <property type="molecule type" value="Genomic_DNA"/>
</dbReference>
<evidence type="ECO:0000313" key="2">
    <source>
        <dbReference type="EMBL" id="RAK64229.1"/>
    </source>
</evidence>
<dbReference type="PANTHER" id="PTHR46623">
    <property type="entry name" value="CARBOXYMETHYLENEBUTENOLIDASE-RELATED"/>
    <property type="match status" value="1"/>
</dbReference>
<sequence length="228" mass="24399">MGGTVQLHSAKDGFAFDTYRAAPTDARRGGLVICHAIWGVTPHLRELADSFAEDGYEVLVPSLFDRFQRGFAERDTDPALFQRQNGFAESVGWGVGVLDAVQAAIDALRPPVFAIGFCFGGTVAWLAAARCSGLSAVAAYYGGQIKDCLADTPTVPTILHLGKADELIPPDDVERIRTAHPDLPVYMYEAGHAFVAPNGFHADSARLSRLRTLALFARHGGGRGGEEA</sequence>
<dbReference type="RefSeq" id="WP_111276616.1">
    <property type="nucleotide sequence ID" value="NZ_QFYS01000006.1"/>
</dbReference>
<evidence type="ECO:0000313" key="3">
    <source>
        <dbReference type="Proteomes" id="UP000249524"/>
    </source>
</evidence>
<dbReference type="InterPro" id="IPR029058">
    <property type="entry name" value="AB_hydrolase_fold"/>
</dbReference>
<dbReference type="Pfam" id="PF01738">
    <property type="entry name" value="DLH"/>
    <property type="match status" value="1"/>
</dbReference>
<proteinExistence type="predicted"/>
<dbReference type="OrthoDB" id="9771666at2"/>
<dbReference type="Gene3D" id="3.40.50.1820">
    <property type="entry name" value="alpha/beta hydrolase"/>
    <property type="match status" value="1"/>
</dbReference>
<organism evidence="2 3">
    <name type="scientific">Phenylobacterium kunshanense</name>
    <dbReference type="NCBI Taxonomy" id="1445034"/>
    <lineage>
        <taxon>Bacteria</taxon>
        <taxon>Pseudomonadati</taxon>
        <taxon>Pseudomonadota</taxon>
        <taxon>Alphaproteobacteria</taxon>
        <taxon>Caulobacterales</taxon>
        <taxon>Caulobacteraceae</taxon>
        <taxon>Phenylobacterium</taxon>
    </lineage>
</organism>
<dbReference type="SUPFAM" id="SSF53474">
    <property type="entry name" value="alpha/beta-Hydrolases"/>
    <property type="match status" value="1"/>
</dbReference>
<keyword evidence="2" id="KW-0378">Hydrolase</keyword>
<reference evidence="2 3" key="1">
    <citation type="submission" date="2018-05" db="EMBL/GenBank/DDBJ databases">
        <authorList>
            <person name="Lanie J.A."/>
            <person name="Ng W.-L."/>
            <person name="Kazmierczak K.M."/>
            <person name="Andrzejewski T.M."/>
            <person name="Davidsen T.M."/>
            <person name="Wayne K.J."/>
            <person name="Tettelin H."/>
            <person name="Glass J.I."/>
            <person name="Rusch D."/>
            <person name="Podicherti R."/>
            <person name="Tsui H.-C.T."/>
            <person name="Winkler M.E."/>
        </authorList>
    </citation>
    <scope>NUCLEOTIDE SEQUENCE [LARGE SCALE GENOMIC DNA]</scope>
    <source>
        <strain evidence="2 3">BUT-10</strain>
    </source>
</reference>
<dbReference type="InterPro" id="IPR051049">
    <property type="entry name" value="Dienelactone_hydrolase-like"/>
</dbReference>
<dbReference type="PANTHER" id="PTHR46623:SF6">
    <property type="entry name" value="ALPHA_BETA-HYDROLASES SUPERFAMILY PROTEIN"/>
    <property type="match status" value="1"/>
</dbReference>
<dbReference type="GO" id="GO:0016787">
    <property type="term" value="F:hydrolase activity"/>
    <property type="evidence" value="ECO:0007669"/>
    <property type="project" value="UniProtKB-KW"/>
</dbReference>
<comment type="caution">
    <text evidence="2">The sequence shown here is derived from an EMBL/GenBank/DDBJ whole genome shotgun (WGS) entry which is preliminary data.</text>
</comment>
<protein>
    <submittedName>
        <fullName evidence="2">Dienelactone hydrolase family protein</fullName>
    </submittedName>
</protein>